<dbReference type="Proteomes" id="UP000193685">
    <property type="component" value="Unassembled WGS sequence"/>
</dbReference>
<evidence type="ECO:0000313" key="3">
    <source>
        <dbReference type="Proteomes" id="UP000193685"/>
    </source>
</evidence>
<dbReference type="GeneID" id="63789126"/>
<accession>A0A1Y2F6B0</accession>
<protein>
    <submittedName>
        <fullName evidence="2">Uncharacterized protein</fullName>
    </submittedName>
</protein>
<gene>
    <name evidence="2" type="ORF">BCR37DRAFT_90988</name>
</gene>
<feature type="region of interest" description="Disordered" evidence="1">
    <location>
        <begin position="32"/>
        <end position="71"/>
    </location>
</feature>
<organism evidence="2 3">
    <name type="scientific">Protomyces lactucae-debilis</name>
    <dbReference type="NCBI Taxonomy" id="2754530"/>
    <lineage>
        <taxon>Eukaryota</taxon>
        <taxon>Fungi</taxon>
        <taxon>Dikarya</taxon>
        <taxon>Ascomycota</taxon>
        <taxon>Taphrinomycotina</taxon>
        <taxon>Taphrinomycetes</taxon>
        <taxon>Taphrinales</taxon>
        <taxon>Protomycetaceae</taxon>
        <taxon>Protomyces</taxon>
    </lineage>
</organism>
<proteinExistence type="predicted"/>
<evidence type="ECO:0000313" key="2">
    <source>
        <dbReference type="EMBL" id="ORY79440.1"/>
    </source>
</evidence>
<name>A0A1Y2F6B0_PROLT</name>
<sequence length="129" mass="14942">MEWTQDSGHTSAHHPLATWPYLAVREPIHPSLRHLPLPDCSSQDMKRSTRASSEKESPKDSPNDYKRLSRVDERIDVPLKIKHTSMGVSRTDAPTTETIRHTMRLWPRTPLRAPHKTPLLDRIKTSWIH</sequence>
<dbReference type="RefSeq" id="XP_040723811.1">
    <property type="nucleotide sequence ID" value="XM_040872527.1"/>
</dbReference>
<evidence type="ECO:0000256" key="1">
    <source>
        <dbReference type="SAM" id="MobiDB-lite"/>
    </source>
</evidence>
<keyword evidence="3" id="KW-1185">Reference proteome</keyword>
<comment type="caution">
    <text evidence="2">The sequence shown here is derived from an EMBL/GenBank/DDBJ whole genome shotgun (WGS) entry which is preliminary data.</text>
</comment>
<feature type="compositionally biased region" description="Basic and acidic residues" evidence="1">
    <location>
        <begin position="44"/>
        <end position="71"/>
    </location>
</feature>
<dbReference type="EMBL" id="MCFI01000015">
    <property type="protein sequence ID" value="ORY79440.1"/>
    <property type="molecule type" value="Genomic_DNA"/>
</dbReference>
<dbReference type="AlphaFoldDB" id="A0A1Y2F6B0"/>
<reference evidence="2 3" key="1">
    <citation type="submission" date="2016-07" db="EMBL/GenBank/DDBJ databases">
        <title>Pervasive Adenine N6-methylation of Active Genes in Fungi.</title>
        <authorList>
            <consortium name="DOE Joint Genome Institute"/>
            <person name="Mondo S.J."/>
            <person name="Dannebaum R.O."/>
            <person name="Kuo R.C."/>
            <person name="Labutti K."/>
            <person name="Haridas S."/>
            <person name="Kuo A."/>
            <person name="Salamov A."/>
            <person name="Ahrendt S.R."/>
            <person name="Lipzen A."/>
            <person name="Sullivan W."/>
            <person name="Andreopoulos W.B."/>
            <person name="Clum A."/>
            <person name="Lindquist E."/>
            <person name="Daum C."/>
            <person name="Ramamoorthy G.K."/>
            <person name="Gryganskyi A."/>
            <person name="Culley D."/>
            <person name="Magnuson J.K."/>
            <person name="James T.Y."/>
            <person name="O'Malley M.A."/>
            <person name="Stajich J.E."/>
            <person name="Spatafora J.W."/>
            <person name="Visel A."/>
            <person name="Grigoriev I.V."/>
        </authorList>
    </citation>
    <scope>NUCLEOTIDE SEQUENCE [LARGE SCALE GENOMIC DNA]</scope>
    <source>
        <strain evidence="2 3">12-1054</strain>
    </source>
</reference>